<dbReference type="PANTHER" id="PTHR13789:SF309">
    <property type="entry name" value="PUTATIVE (AFU_ORTHOLOGUE AFUA_6G14510)-RELATED"/>
    <property type="match status" value="1"/>
</dbReference>
<dbReference type="Gene3D" id="3.50.50.60">
    <property type="entry name" value="FAD/NAD(P)-binding domain"/>
    <property type="match status" value="1"/>
</dbReference>
<sequence length="135" mass="14896">MKKVIIIGGGIGGAATALALLRAGFEPVVYERTKELQEVGAGIALWANATHILKNLSLLEEAMRVGYFITNYQFNSQRGFELVNIALDNSELPVIGIHRAQLHQLLWRNVPPEKFILGETFALKSLKGDRVSILL</sequence>
<keyword evidence="5" id="KW-1185">Reference proteome</keyword>
<proteinExistence type="predicted"/>
<dbReference type="STRING" id="128403.WA1_23490"/>
<protein>
    <recommendedName>
        <fullName evidence="3">FAD dependent oxidoreductase domain-containing protein</fullName>
    </recommendedName>
</protein>
<evidence type="ECO:0000256" key="1">
    <source>
        <dbReference type="ARBA" id="ARBA00023002"/>
    </source>
</evidence>
<dbReference type="AlphaFoldDB" id="A0A139X8X6"/>
<accession>A0A139X8X6</accession>
<evidence type="ECO:0000259" key="3">
    <source>
        <dbReference type="Pfam" id="PF01266"/>
    </source>
</evidence>
<dbReference type="Pfam" id="PF01266">
    <property type="entry name" value="DAO"/>
    <property type="match status" value="1"/>
</dbReference>
<dbReference type="SUPFAM" id="SSF51905">
    <property type="entry name" value="FAD/NAD(P)-binding domain"/>
    <property type="match status" value="1"/>
</dbReference>
<dbReference type="RefSeq" id="WP_017740126.1">
    <property type="nucleotide sequence ID" value="NZ_KQ976354.1"/>
</dbReference>
<dbReference type="InterPro" id="IPR006076">
    <property type="entry name" value="FAD-dep_OxRdtase"/>
</dbReference>
<keyword evidence="2" id="KW-0503">Monooxygenase</keyword>
<organism evidence="4 5">
    <name type="scientific">Scytonema hofmannii PCC 7110</name>
    <dbReference type="NCBI Taxonomy" id="128403"/>
    <lineage>
        <taxon>Bacteria</taxon>
        <taxon>Bacillati</taxon>
        <taxon>Cyanobacteriota</taxon>
        <taxon>Cyanophyceae</taxon>
        <taxon>Nostocales</taxon>
        <taxon>Scytonemataceae</taxon>
        <taxon>Scytonema</taxon>
    </lineage>
</organism>
<dbReference type="Proteomes" id="UP000076925">
    <property type="component" value="Unassembled WGS sequence"/>
</dbReference>
<dbReference type="InterPro" id="IPR050493">
    <property type="entry name" value="FAD-dep_Monooxygenase_BioMet"/>
</dbReference>
<comment type="caution">
    <text evidence="4">The sequence shown here is derived from an EMBL/GenBank/DDBJ whole genome shotgun (WGS) entry which is preliminary data.</text>
</comment>
<keyword evidence="1" id="KW-0560">Oxidoreductase</keyword>
<reference evidence="4 5" key="1">
    <citation type="journal article" date="2013" name="Genome Biol. Evol.">
        <title>Genomes of Stigonematalean cyanobacteria (subsection V) and the evolution of oxygenic photosynthesis from prokaryotes to plastids.</title>
        <authorList>
            <person name="Dagan T."/>
            <person name="Roettger M."/>
            <person name="Stucken K."/>
            <person name="Landan G."/>
            <person name="Koch R."/>
            <person name="Major P."/>
            <person name="Gould S.B."/>
            <person name="Goremykin V.V."/>
            <person name="Rippka R."/>
            <person name="Tandeau de Marsac N."/>
            <person name="Gugger M."/>
            <person name="Lockhart P.J."/>
            <person name="Allen J.F."/>
            <person name="Brune I."/>
            <person name="Maus I."/>
            <person name="Puhler A."/>
            <person name="Martin W.F."/>
        </authorList>
    </citation>
    <scope>NUCLEOTIDE SEQUENCE [LARGE SCALE GENOMIC DNA]</scope>
    <source>
        <strain evidence="4 5">PCC 7110</strain>
    </source>
</reference>
<gene>
    <name evidence="4" type="ORF">WA1_23490</name>
</gene>
<dbReference type="EMBL" id="ANNX02000025">
    <property type="protein sequence ID" value="KYC41083.1"/>
    <property type="molecule type" value="Genomic_DNA"/>
</dbReference>
<dbReference type="InterPro" id="IPR036188">
    <property type="entry name" value="FAD/NAD-bd_sf"/>
</dbReference>
<evidence type="ECO:0000256" key="2">
    <source>
        <dbReference type="ARBA" id="ARBA00023033"/>
    </source>
</evidence>
<name>A0A139X8X6_9CYAN</name>
<dbReference type="GO" id="GO:0004497">
    <property type="term" value="F:monooxygenase activity"/>
    <property type="evidence" value="ECO:0007669"/>
    <property type="project" value="UniProtKB-KW"/>
</dbReference>
<evidence type="ECO:0000313" key="4">
    <source>
        <dbReference type="EMBL" id="KYC41083.1"/>
    </source>
</evidence>
<evidence type="ECO:0000313" key="5">
    <source>
        <dbReference type="Proteomes" id="UP000076925"/>
    </source>
</evidence>
<dbReference type="PANTHER" id="PTHR13789">
    <property type="entry name" value="MONOOXYGENASE"/>
    <property type="match status" value="1"/>
</dbReference>
<feature type="domain" description="FAD dependent oxidoreductase" evidence="3">
    <location>
        <begin position="3"/>
        <end position="37"/>
    </location>
</feature>